<reference evidence="8 9" key="1">
    <citation type="submission" date="2014-08" db="EMBL/GenBank/DDBJ databases">
        <title>Complete genome sequence of Corynebacterium sphenisci CECT 5990(T) (=DSM 44792(T)), isolated from healthy wild penguins.</title>
        <authorList>
            <person name="Ruckert C."/>
            <person name="Albersmeier A."/>
            <person name="Winkler A."/>
            <person name="Kalinowski J."/>
        </authorList>
    </citation>
    <scope>NUCLEOTIDE SEQUENCE [LARGE SCALE GENOMIC DNA]</scope>
    <source>
        <strain evidence="8 9">DSM 44792</strain>
    </source>
</reference>
<dbReference type="GO" id="GO:0055085">
    <property type="term" value="P:transmembrane transport"/>
    <property type="evidence" value="ECO:0007669"/>
    <property type="project" value="InterPro"/>
</dbReference>
<sequence length="286" mass="29441">MLSLLAEFEFVRRTFIVGLMLSAAIPLIGVVMVNRRTSMMSDALSHTSLAGVALGLIAGFNPVTGAILTAVAGAFLIEAIRRKWPQYGDMATAVTLSAGLGLAVLLSDLAPSGRTFDSYLFGSITAVTDADMWATAVVFLLVVGTSVMFYGSHLDIAVDPTLARLSGTNVALANASFTALAAVTVALAAKVVGALLVVSLMVLPVATALVLCRSYRQAMAVSVALGVVHMTIGLSVSYTIDVRPGGAIVMSAVAGILLALIARRLRPAGRRRGAGPEVAAQVLADA</sequence>
<comment type="similarity">
    <text evidence="2 6">Belongs to the ABC-3 integral membrane protein family.</text>
</comment>
<proteinExistence type="inferred from homology"/>
<name>A0A1L7CYE4_9CORY</name>
<keyword evidence="5 7" id="KW-0472">Membrane</keyword>
<evidence type="ECO:0000256" key="1">
    <source>
        <dbReference type="ARBA" id="ARBA00004141"/>
    </source>
</evidence>
<evidence type="ECO:0000313" key="8">
    <source>
        <dbReference type="EMBL" id="APT90811.1"/>
    </source>
</evidence>
<dbReference type="Proteomes" id="UP000185469">
    <property type="component" value="Chromosome"/>
</dbReference>
<feature type="transmembrane region" description="Helical" evidence="7">
    <location>
        <begin position="191"/>
        <end position="211"/>
    </location>
</feature>
<evidence type="ECO:0000256" key="3">
    <source>
        <dbReference type="ARBA" id="ARBA00022692"/>
    </source>
</evidence>
<feature type="transmembrane region" description="Helical" evidence="7">
    <location>
        <begin position="130"/>
        <end position="150"/>
    </location>
</feature>
<feature type="transmembrane region" description="Helical" evidence="7">
    <location>
        <begin position="89"/>
        <end position="110"/>
    </location>
</feature>
<accession>A0A1L7CYE4</accession>
<dbReference type="KEGG" id="csph:CSPHI_06850"/>
<keyword evidence="3 6" id="KW-0812">Transmembrane</keyword>
<evidence type="ECO:0000313" key="9">
    <source>
        <dbReference type="Proteomes" id="UP000185469"/>
    </source>
</evidence>
<feature type="transmembrane region" description="Helical" evidence="7">
    <location>
        <begin position="162"/>
        <end position="185"/>
    </location>
</feature>
<feature type="transmembrane region" description="Helical" evidence="7">
    <location>
        <begin position="53"/>
        <end position="77"/>
    </location>
</feature>
<dbReference type="GO" id="GO:0043190">
    <property type="term" value="C:ATP-binding cassette (ABC) transporter complex"/>
    <property type="evidence" value="ECO:0007669"/>
    <property type="project" value="InterPro"/>
</dbReference>
<dbReference type="SUPFAM" id="SSF81345">
    <property type="entry name" value="ABC transporter involved in vitamin B12 uptake, BtuC"/>
    <property type="match status" value="1"/>
</dbReference>
<gene>
    <name evidence="8" type="ORF">CSPHI_06850</name>
</gene>
<dbReference type="OrthoDB" id="9798540at2"/>
<protein>
    <submittedName>
        <fullName evidence="8">Zinc ABC transporter permease</fullName>
    </submittedName>
</protein>
<evidence type="ECO:0000256" key="6">
    <source>
        <dbReference type="RuleBase" id="RU003943"/>
    </source>
</evidence>
<feature type="transmembrane region" description="Helical" evidence="7">
    <location>
        <begin position="244"/>
        <end position="262"/>
    </location>
</feature>
<feature type="transmembrane region" description="Helical" evidence="7">
    <location>
        <begin position="12"/>
        <end position="33"/>
    </location>
</feature>
<dbReference type="STRING" id="1437874.CSPHI_06850"/>
<keyword evidence="4 7" id="KW-1133">Transmembrane helix</keyword>
<dbReference type="Pfam" id="PF00950">
    <property type="entry name" value="ABC-3"/>
    <property type="match status" value="1"/>
</dbReference>
<dbReference type="PANTHER" id="PTHR30477">
    <property type="entry name" value="ABC-TRANSPORTER METAL-BINDING PROTEIN"/>
    <property type="match status" value="1"/>
</dbReference>
<evidence type="ECO:0000256" key="5">
    <source>
        <dbReference type="ARBA" id="ARBA00023136"/>
    </source>
</evidence>
<evidence type="ECO:0000256" key="7">
    <source>
        <dbReference type="SAM" id="Phobius"/>
    </source>
</evidence>
<organism evidence="8 9">
    <name type="scientific">Corynebacterium sphenisci DSM 44792</name>
    <dbReference type="NCBI Taxonomy" id="1437874"/>
    <lineage>
        <taxon>Bacteria</taxon>
        <taxon>Bacillati</taxon>
        <taxon>Actinomycetota</taxon>
        <taxon>Actinomycetes</taxon>
        <taxon>Mycobacteriales</taxon>
        <taxon>Corynebacteriaceae</taxon>
        <taxon>Corynebacterium</taxon>
    </lineage>
</organism>
<evidence type="ECO:0000256" key="2">
    <source>
        <dbReference type="ARBA" id="ARBA00008034"/>
    </source>
</evidence>
<dbReference type="InterPro" id="IPR037294">
    <property type="entry name" value="ABC_BtuC-like"/>
</dbReference>
<dbReference type="InterPro" id="IPR001626">
    <property type="entry name" value="ABC_TroCD"/>
</dbReference>
<dbReference type="AlphaFoldDB" id="A0A1L7CYE4"/>
<dbReference type="PANTHER" id="PTHR30477:SF0">
    <property type="entry name" value="METAL TRANSPORT SYSTEM MEMBRANE PROTEIN TM_0125-RELATED"/>
    <property type="match status" value="1"/>
</dbReference>
<dbReference type="RefSeq" id="WP_075692056.1">
    <property type="nucleotide sequence ID" value="NZ_CP009248.1"/>
</dbReference>
<dbReference type="EMBL" id="CP009248">
    <property type="protein sequence ID" value="APT90811.1"/>
    <property type="molecule type" value="Genomic_DNA"/>
</dbReference>
<comment type="subcellular location">
    <subcellularLocation>
        <location evidence="6">Cell membrane</location>
        <topology evidence="6">Multi-pass membrane protein</topology>
    </subcellularLocation>
    <subcellularLocation>
        <location evidence="1">Membrane</location>
        <topology evidence="1">Multi-pass membrane protein</topology>
    </subcellularLocation>
</comment>
<dbReference type="GO" id="GO:0010043">
    <property type="term" value="P:response to zinc ion"/>
    <property type="evidence" value="ECO:0007669"/>
    <property type="project" value="TreeGrafter"/>
</dbReference>
<feature type="transmembrane region" description="Helical" evidence="7">
    <location>
        <begin position="218"/>
        <end position="238"/>
    </location>
</feature>
<dbReference type="Gene3D" id="1.10.3470.10">
    <property type="entry name" value="ABC transporter involved in vitamin B12 uptake, BtuC"/>
    <property type="match status" value="1"/>
</dbReference>
<evidence type="ECO:0000256" key="4">
    <source>
        <dbReference type="ARBA" id="ARBA00022989"/>
    </source>
</evidence>
<keyword evidence="9" id="KW-1185">Reference proteome</keyword>
<keyword evidence="6" id="KW-0813">Transport</keyword>